<dbReference type="Pfam" id="PF24048">
    <property type="entry name" value="LRR_NXF1-5"/>
    <property type="match status" value="1"/>
</dbReference>
<evidence type="ECO:0000313" key="12">
    <source>
        <dbReference type="Proteomes" id="UP001142055"/>
    </source>
</evidence>
<dbReference type="GO" id="GO:0016973">
    <property type="term" value="P:poly(A)+ mRNA export from nucleus"/>
    <property type="evidence" value="ECO:0007669"/>
    <property type="project" value="TreeGrafter"/>
</dbReference>
<dbReference type="FunFam" id="3.80.10.10:FF:000384">
    <property type="entry name" value="Nuclear RNA export factor 1"/>
    <property type="match status" value="1"/>
</dbReference>
<keyword evidence="6" id="KW-0509">mRNA transport</keyword>
<dbReference type="GO" id="GO:0003723">
    <property type="term" value="F:RNA binding"/>
    <property type="evidence" value="ECO:0007669"/>
    <property type="project" value="InterPro"/>
</dbReference>
<reference evidence="11" key="1">
    <citation type="submission" date="2022-12" db="EMBL/GenBank/DDBJ databases">
        <title>Genome assemblies of Blomia tropicalis.</title>
        <authorList>
            <person name="Cui Y."/>
        </authorList>
    </citation>
    <scope>NUCLEOTIDE SEQUENCE</scope>
    <source>
        <tissue evidence="11">Adult mites</tissue>
    </source>
</reference>
<dbReference type="InterPro" id="IPR032710">
    <property type="entry name" value="NTF2-like_dom_sf"/>
</dbReference>
<dbReference type="Gene3D" id="3.80.10.10">
    <property type="entry name" value="Ribonuclease Inhibitor"/>
    <property type="match status" value="1"/>
</dbReference>
<dbReference type="SUPFAM" id="SSF52058">
    <property type="entry name" value="L domain-like"/>
    <property type="match status" value="1"/>
</dbReference>
<gene>
    <name evidence="11" type="ORF">RDWZM_001453</name>
</gene>
<dbReference type="CDD" id="cd14342">
    <property type="entry name" value="UBA_TAP-C"/>
    <property type="match status" value="1"/>
</dbReference>
<feature type="domain" description="TAP-C" evidence="10">
    <location>
        <begin position="569"/>
        <end position="623"/>
    </location>
</feature>
<accession>A0A9Q0RNZ0</accession>
<dbReference type="InterPro" id="IPR015245">
    <property type="entry name" value="Tap_RNA-bd"/>
</dbReference>
<comment type="similarity">
    <text evidence="2">Belongs to the NXF family.</text>
</comment>
<sequence>MNRRNRYVKNLNTNQSRNQAPIRRGHQQQFGNNPNYTFNEHDDRTNNRPPRRRPSRAQRSTRNGRSVNREGERVDLRNNIRNNVSSNDETWKITIVHGGKYERDHLFTLLKSNLSDGDDVVFYNFAKVNGSAMFFVVGTDTALALRDLSRRVTTQTGHRLVILATKSPMMTSQLDNDCKETIKQAMARLFDGNNQVMDLSNFRDAIEFKQKGLFVILSKVNMLRTAIEIITENTPNLLALNLRNNKISYLEPLTKLKNSCHNLKALDLSNNNIHNVEEISFLKGLDLVELVLEGNPFIEKFSVQATYISAIRKLFKNLKKLDNEDLPTEIGFDIGVVQNLPETKDSYIPEGAKQFVYGFLELYYKIFDSDNRQPLMQAYHDEAMFTYSYSAANHSSHNRPSEQFMRESHNLLRLRDESLWVKNTKNTKLDIVSFLGKFPHTQHDPESFKIDVPFFEPALAIVVVNGCYTETFKTNKPTRAFCRTFIIVSQGTGHVIINDMMEISTISVKQAVSSRPKPSTSKQNNKNEGMVTEVEFMSDTTIVQPSVSTPTFNITSSTFTPIATASNINPQEEILNKFMQVTNMNRAFSQKCLEENAFNPETAFDVFQKLHLNNKIPAEAFIK</sequence>
<dbReference type="PANTHER" id="PTHR10662">
    <property type="entry name" value="NUCLEAR RNA EXPORT FACTOR"/>
    <property type="match status" value="1"/>
</dbReference>
<dbReference type="InterPro" id="IPR001611">
    <property type="entry name" value="Leu-rich_rpt"/>
</dbReference>
<evidence type="ECO:0000256" key="5">
    <source>
        <dbReference type="ARBA" id="ARBA00022737"/>
    </source>
</evidence>
<organism evidence="11 12">
    <name type="scientific">Blomia tropicalis</name>
    <name type="common">Mite</name>
    <dbReference type="NCBI Taxonomy" id="40697"/>
    <lineage>
        <taxon>Eukaryota</taxon>
        <taxon>Metazoa</taxon>
        <taxon>Ecdysozoa</taxon>
        <taxon>Arthropoda</taxon>
        <taxon>Chelicerata</taxon>
        <taxon>Arachnida</taxon>
        <taxon>Acari</taxon>
        <taxon>Acariformes</taxon>
        <taxon>Sarcoptiformes</taxon>
        <taxon>Astigmata</taxon>
        <taxon>Glycyphagoidea</taxon>
        <taxon>Echimyopodidae</taxon>
        <taxon>Blomia</taxon>
    </lineage>
</organism>
<feature type="domain" description="NTF2" evidence="9">
    <location>
        <begin position="355"/>
        <end position="503"/>
    </location>
</feature>
<dbReference type="SMART" id="SM00804">
    <property type="entry name" value="TAP_C"/>
    <property type="match status" value="1"/>
</dbReference>
<dbReference type="OMA" id="YGGHEAW"/>
<keyword evidence="4" id="KW-0433">Leucine-rich repeat</keyword>
<dbReference type="GO" id="GO:0005737">
    <property type="term" value="C:cytoplasm"/>
    <property type="evidence" value="ECO:0007669"/>
    <property type="project" value="InterPro"/>
</dbReference>
<name>A0A9Q0RNZ0_BLOTA</name>
<evidence type="ECO:0000259" key="10">
    <source>
        <dbReference type="PROSITE" id="PS51281"/>
    </source>
</evidence>
<dbReference type="InterPro" id="IPR057125">
    <property type="entry name" value="NXF1/2/3/5-like_LRR"/>
</dbReference>
<dbReference type="PROSITE" id="PS51450">
    <property type="entry name" value="LRR"/>
    <property type="match status" value="2"/>
</dbReference>
<keyword evidence="3" id="KW-0813">Transport</keyword>
<keyword evidence="12" id="KW-1185">Reference proteome</keyword>
<comment type="subcellular location">
    <subcellularLocation>
        <location evidence="1">Nucleus</location>
        <location evidence="1">Nucleoplasm</location>
    </subcellularLocation>
</comment>
<dbReference type="InterPro" id="IPR035979">
    <property type="entry name" value="RBD_domain_sf"/>
</dbReference>
<keyword evidence="5" id="KW-0677">Repeat</keyword>
<dbReference type="PROSITE" id="PS50177">
    <property type="entry name" value="NTF2_DOMAIN"/>
    <property type="match status" value="1"/>
</dbReference>
<keyword evidence="7" id="KW-0539">Nucleus</keyword>
<feature type="compositionally biased region" description="Polar residues" evidence="8">
    <location>
        <begin position="27"/>
        <end position="38"/>
    </location>
</feature>
<dbReference type="InterPro" id="IPR030217">
    <property type="entry name" value="NXF_fam"/>
</dbReference>
<dbReference type="PANTHER" id="PTHR10662:SF22">
    <property type="entry name" value="NUCLEAR RNA EXPORT FACTOR 1"/>
    <property type="match status" value="1"/>
</dbReference>
<dbReference type="Gene3D" id="3.10.450.50">
    <property type="match status" value="1"/>
</dbReference>
<dbReference type="InterPro" id="IPR002075">
    <property type="entry name" value="NTF2_dom"/>
</dbReference>
<dbReference type="Pfam" id="PF22602">
    <property type="entry name" value="NXF_NTF2"/>
    <property type="match status" value="1"/>
</dbReference>
<dbReference type="Gene3D" id="3.30.70.330">
    <property type="match status" value="1"/>
</dbReference>
<feature type="compositionally biased region" description="Polar residues" evidence="8">
    <location>
        <begin position="10"/>
        <end position="19"/>
    </location>
</feature>
<dbReference type="AlphaFoldDB" id="A0A9Q0RNZ0"/>
<evidence type="ECO:0000313" key="11">
    <source>
        <dbReference type="EMBL" id="KAJ6222908.1"/>
    </source>
</evidence>
<dbReference type="SUPFAM" id="SSF54427">
    <property type="entry name" value="NTF2-like"/>
    <property type="match status" value="1"/>
</dbReference>
<dbReference type="GO" id="GO:0005654">
    <property type="term" value="C:nucleoplasm"/>
    <property type="evidence" value="ECO:0007669"/>
    <property type="project" value="UniProtKB-SubCell"/>
</dbReference>
<protein>
    <recommendedName>
        <fullName evidence="13">Nuclear RNA export factor 1</fullName>
    </recommendedName>
</protein>
<dbReference type="InterPro" id="IPR009060">
    <property type="entry name" value="UBA-like_sf"/>
</dbReference>
<dbReference type="InterPro" id="IPR032675">
    <property type="entry name" value="LRR_dom_sf"/>
</dbReference>
<evidence type="ECO:0000256" key="4">
    <source>
        <dbReference type="ARBA" id="ARBA00022614"/>
    </source>
</evidence>
<evidence type="ECO:0000256" key="1">
    <source>
        <dbReference type="ARBA" id="ARBA00004642"/>
    </source>
</evidence>
<dbReference type="Pfam" id="PF03943">
    <property type="entry name" value="TAP_C"/>
    <property type="match status" value="1"/>
</dbReference>
<dbReference type="Proteomes" id="UP001142055">
    <property type="component" value="Chromosome 1"/>
</dbReference>
<dbReference type="PROSITE" id="PS51281">
    <property type="entry name" value="TAP_C"/>
    <property type="match status" value="1"/>
</dbReference>
<evidence type="ECO:0000256" key="8">
    <source>
        <dbReference type="SAM" id="MobiDB-lite"/>
    </source>
</evidence>
<evidence type="ECO:0000256" key="7">
    <source>
        <dbReference type="ARBA" id="ARBA00023242"/>
    </source>
</evidence>
<evidence type="ECO:0000256" key="3">
    <source>
        <dbReference type="ARBA" id="ARBA00022448"/>
    </source>
</evidence>
<comment type="caution">
    <text evidence="11">The sequence shown here is derived from an EMBL/GenBank/DDBJ whole genome shotgun (WGS) entry which is preliminary data.</text>
</comment>
<dbReference type="InterPro" id="IPR012677">
    <property type="entry name" value="Nucleotide-bd_a/b_plait_sf"/>
</dbReference>
<dbReference type="SUPFAM" id="SSF46934">
    <property type="entry name" value="UBA-like"/>
    <property type="match status" value="1"/>
</dbReference>
<evidence type="ECO:0000259" key="9">
    <source>
        <dbReference type="PROSITE" id="PS50177"/>
    </source>
</evidence>
<dbReference type="InterPro" id="IPR005637">
    <property type="entry name" value="TAP_C_dom"/>
</dbReference>
<dbReference type="Gene3D" id="1.10.8.10">
    <property type="entry name" value="DNA helicase RuvA subunit, C-terminal domain"/>
    <property type="match status" value="1"/>
</dbReference>
<evidence type="ECO:0000256" key="6">
    <source>
        <dbReference type="ARBA" id="ARBA00022816"/>
    </source>
</evidence>
<dbReference type="InterPro" id="IPR018222">
    <property type="entry name" value="Nuclear_transport_factor_2_euk"/>
</dbReference>
<evidence type="ECO:0008006" key="13">
    <source>
        <dbReference type="Google" id="ProtNLM"/>
    </source>
</evidence>
<proteinExistence type="inferred from homology"/>
<feature type="region of interest" description="Disordered" evidence="8">
    <location>
        <begin position="1"/>
        <end position="73"/>
    </location>
</feature>
<dbReference type="FunFam" id="1.10.8.10:FF:000018">
    <property type="entry name" value="Nuclear RNA export factor 1"/>
    <property type="match status" value="1"/>
</dbReference>
<evidence type="ECO:0000256" key="2">
    <source>
        <dbReference type="ARBA" id="ARBA00009285"/>
    </source>
</evidence>
<dbReference type="SUPFAM" id="SSF54928">
    <property type="entry name" value="RNA-binding domain, RBD"/>
    <property type="match status" value="1"/>
</dbReference>
<dbReference type="Pfam" id="PF09162">
    <property type="entry name" value="Tap-RNA_bind"/>
    <property type="match status" value="1"/>
</dbReference>
<dbReference type="EMBL" id="JAPWDV010000001">
    <property type="protein sequence ID" value="KAJ6222908.1"/>
    <property type="molecule type" value="Genomic_DNA"/>
</dbReference>